<dbReference type="AlphaFoldDB" id="A0A089QFK3"/>
<dbReference type="CDD" id="cd06170">
    <property type="entry name" value="LuxR_C_like"/>
    <property type="match status" value="1"/>
</dbReference>
<feature type="domain" description="HTH luxR-type" evidence="6">
    <location>
        <begin position="134"/>
        <end position="199"/>
    </location>
</feature>
<dbReference type="RefSeq" id="WP_044005724.1">
    <property type="nucleotide sequence ID" value="NZ_CP007647.1"/>
</dbReference>
<dbReference type="Pfam" id="PF00072">
    <property type="entry name" value="Response_reg"/>
    <property type="match status" value="1"/>
</dbReference>
<geneLocation type="plasmid" evidence="8 9">
    <name>pMP1046A</name>
</geneLocation>
<dbReference type="PROSITE" id="PS50110">
    <property type="entry name" value="RESPONSE_REGULATORY"/>
    <property type="match status" value="1"/>
</dbReference>
<name>A0A089QFK3_9LACO</name>
<dbReference type="PRINTS" id="PR00038">
    <property type="entry name" value="HTHLUXR"/>
</dbReference>
<dbReference type="PANTHER" id="PTHR43214">
    <property type="entry name" value="TWO-COMPONENT RESPONSE REGULATOR"/>
    <property type="match status" value="1"/>
</dbReference>
<evidence type="ECO:0000256" key="1">
    <source>
        <dbReference type="ARBA" id="ARBA00022553"/>
    </source>
</evidence>
<dbReference type="KEGG" id="lsj:LSJ_2113c"/>
<evidence type="ECO:0000313" key="9">
    <source>
        <dbReference type="Proteomes" id="UP000029488"/>
    </source>
</evidence>
<evidence type="ECO:0000259" key="7">
    <source>
        <dbReference type="PROSITE" id="PS50110"/>
    </source>
</evidence>
<proteinExistence type="predicted"/>
<dbReference type="Gene3D" id="3.40.50.2300">
    <property type="match status" value="1"/>
</dbReference>
<protein>
    <submittedName>
        <fullName evidence="8">Two-component response regulator</fullName>
    </submittedName>
</protein>
<dbReference type="GO" id="GO:0000160">
    <property type="term" value="P:phosphorelay signal transduction system"/>
    <property type="evidence" value="ECO:0007669"/>
    <property type="project" value="InterPro"/>
</dbReference>
<dbReference type="SMART" id="SM00421">
    <property type="entry name" value="HTH_LUXR"/>
    <property type="match status" value="1"/>
</dbReference>
<organism evidence="8 9">
    <name type="scientific">Ligilactobacillus salivarius</name>
    <dbReference type="NCBI Taxonomy" id="1624"/>
    <lineage>
        <taxon>Bacteria</taxon>
        <taxon>Bacillati</taxon>
        <taxon>Bacillota</taxon>
        <taxon>Bacilli</taxon>
        <taxon>Lactobacillales</taxon>
        <taxon>Lactobacillaceae</taxon>
        <taxon>Ligilactobacillus</taxon>
    </lineage>
</organism>
<evidence type="ECO:0000256" key="2">
    <source>
        <dbReference type="ARBA" id="ARBA00023015"/>
    </source>
</evidence>
<dbReference type="Proteomes" id="UP000029488">
    <property type="component" value="Plasmid pMP1046A"/>
</dbReference>
<sequence>MVSIFLAEDQQMLNSALAMLLDLEDDFSVVGTETDGQAALEKVIMLKPDVAILDIEIPGLSGLEIAKQLRLIKLDIKIIILTTFARSKYFKDALAAKVNGYLLKDSPSDSLVNAIKTIMNGDTVFDPKLVTSVLNTVDNPLTDREQEILAALKTCASTKELAQKFFLSEGTIRNYISSILSKTGTRSRLEAVNLAEKRNWI</sequence>
<keyword evidence="8" id="KW-0614">Plasmid</keyword>
<evidence type="ECO:0000259" key="6">
    <source>
        <dbReference type="PROSITE" id="PS50043"/>
    </source>
</evidence>
<evidence type="ECO:0000256" key="4">
    <source>
        <dbReference type="ARBA" id="ARBA00023163"/>
    </source>
</evidence>
<keyword evidence="1 5" id="KW-0597">Phosphoprotein</keyword>
<reference evidence="8 9" key="1">
    <citation type="journal article" date="2014" name="BMC Genomics">
        <title>Unusual genome complexity in Lactobacillus salivarius JCM1046.</title>
        <authorList>
            <person name="Raftis E.J."/>
            <person name="Forde B.M."/>
            <person name="Claesson M.J."/>
            <person name="O'Toole P.W."/>
        </authorList>
    </citation>
    <scope>NUCLEOTIDE SEQUENCE [LARGE SCALE GENOMIC DNA]</scope>
    <source>
        <strain evidence="8 9">JCM1046</strain>
        <plasmid evidence="8 9">pMP1046A</plasmid>
    </source>
</reference>
<dbReference type="SUPFAM" id="SSF46894">
    <property type="entry name" value="C-terminal effector domain of the bipartite response regulators"/>
    <property type="match status" value="1"/>
</dbReference>
<evidence type="ECO:0000256" key="5">
    <source>
        <dbReference type="PROSITE-ProRule" id="PRU00169"/>
    </source>
</evidence>
<feature type="modified residue" description="4-aspartylphosphate" evidence="5">
    <location>
        <position position="54"/>
    </location>
</feature>
<dbReference type="SMART" id="SM00448">
    <property type="entry name" value="REC"/>
    <property type="match status" value="1"/>
</dbReference>
<keyword evidence="4" id="KW-0804">Transcription</keyword>
<dbReference type="EMBL" id="CP007647">
    <property type="protein sequence ID" value="AIR11525.1"/>
    <property type="molecule type" value="Genomic_DNA"/>
</dbReference>
<dbReference type="InterPro" id="IPR016032">
    <property type="entry name" value="Sig_transdc_resp-reg_C-effctor"/>
</dbReference>
<dbReference type="GO" id="GO:0006355">
    <property type="term" value="P:regulation of DNA-templated transcription"/>
    <property type="evidence" value="ECO:0007669"/>
    <property type="project" value="InterPro"/>
</dbReference>
<dbReference type="PANTHER" id="PTHR43214:SF42">
    <property type="entry name" value="TRANSCRIPTIONAL REGULATORY PROTEIN DESR"/>
    <property type="match status" value="1"/>
</dbReference>
<evidence type="ECO:0000256" key="3">
    <source>
        <dbReference type="ARBA" id="ARBA00023125"/>
    </source>
</evidence>
<dbReference type="GO" id="GO:0003677">
    <property type="term" value="F:DNA binding"/>
    <property type="evidence" value="ECO:0007669"/>
    <property type="project" value="UniProtKB-KW"/>
</dbReference>
<dbReference type="InterPro" id="IPR011006">
    <property type="entry name" value="CheY-like_superfamily"/>
</dbReference>
<dbReference type="PROSITE" id="PS50043">
    <property type="entry name" value="HTH_LUXR_2"/>
    <property type="match status" value="1"/>
</dbReference>
<keyword evidence="2" id="KW-0805">Transcription regulation</keyword>
<dbReference type="InterPro" id="IPR001789">
    <property type="entry name" value="Sig_transdc_resp-reg_receiver"/>
</dbReference>
<dbReference type="Pfam" id="PF00196">
    <property type="entry name" value="GerE"/>
    <property type="match status" value="1"/>
</dbReference>
<evidence type="ECO:0000313" key="8">
    <source>
        <dbReference type="EMBL" id="AIR11525.1"/>
    </source>
</evidence>
<dbReference type="InterPro" id="IPR000792">
    <property type="entry name" value="Tscrpt_reg_LuxR_C"/>
</dbReference>
<dbReference type="SUPFAM" id="SSF52172">
    <property type="entry name" value="CheY-like"/>
    <property type="match status" value="1"/>
</dbReference>
<gene>
    <name evidence="8" type="ORF">LSJ_2113c</name>
</gene>
<dbReference type="InterPro" id="IPR039420">
    <property type="entry name" value="WalR-like"/>
</dbReference>
<feature type="domain" description="Response regulatory" evidence="7">
    <location>
        <begin position="3"/>
        <end position="119"/>
    </location>
</feature>
<accession>A0A089QFK3</accession>
<keyword evidence="3" id="KW-0238">DNA-binding</keyword>